<evidence type="ECO:0000256" key="10">
    <source>
        <dbReference type="ARBA" id="ARBA00023049"/>
    </source>
</evidence>
<evidence type="ECO:0000256" key="13">
    <source>
        <dbReference type="ARBA" id="ARBA00045757"/>
    </source>
</evidence>
<dbReference type="Pfam" id="PF05193">
    <property type="entry name" value="Peptidase_M16_C"/>
    <property type="match status" value="1"/>
</dbReference>
<dbReference type="SUPFAM" id="SSF63411">
    <property type="entry name" value="LuxS/MPP-like metallohydrolase"/>
    <property type="match status" value="2"/>
</dbReference>
<keyword evidence="7" id="KW-0479">Metal-binding</keyword>
<comment type="cofactor">
    <cofactor evidence="2">
        <name>Zn(2+)</name>
        <dbReference type="ChEBI" id="CHEBI:29105"/>
    </cofactor>
</comment>
<evidence type="ECO:0000256" key="11">
    <source>
        <dbReference type="ARBA" id="ARBA00023128"/>
    </source>
</evidence>
<keyword evidence="6" id="KW-0645">Protease</keyword>
<evidence type="ECO:0000313" key="17">
    <source>
        <dbReference type="EMBL" id="GMM36409.1"/>
    </source>
</evidence>
<evidence type="ECO:0000259" key="15">
    <source>
        <dbReference type="Pfam" id="PF00675"/>
    </source>
</evidence>
<sequence length="468" mass="51711">MLNSKFMGVSAKRLATRGFASVSSSLPKTQISKLSNGLTVVSENIPFTSTATVGVWIDSGSRAETTKNNGTAHFLEHLSFKGTKNRTQTGLELEIENIGSHLNAYTSRETTVYYAKTLQKNIPNSIEILSDILTHSVLDPRAIERERDVIIRESEEVDKMYDEVVFDHLHSVAFKDQPLGMTILGPRENILSIQRNDLVDYINENYKGDRMALIGTGAVDHAKLCEFAENSFGHLSKTKSRENMFGETPHYDLPVFKSSEMKVEDASVPQTHIAISVEGVSWSSPEYFTSLVVQAMIGTWDRSMGNGLNNPSKLVNTVAYAGVNNTPIANSFMSFSTSYSDTGLWGIYLTTDSSNNEKLIQGILDEWKRLKKGEFAVEELEKAKNQLKASLLLSLDGTTAVAEDIGRQIVSTGKRLTPEEVFDAVNRVNKDDIVNWCNYRLGAGKISLAALGAVSDIPSYQQISQQMV</sequence>
<dbReference type="Proteomes" id="UP001360560">
    <property type="component" value="Unassembled WGS sequence"/>
</dbReference>
<dbReference type="RefSeq" id="XP_064853405.1">
    <property type="nucleotide sequence ID" value="XM_064997333.1"/>
</dbReference>
<evidence type="ECO:0000256" key="5">
    <source>
        <dbReference type="ARBA" id="ARBA00012299"/>
    </source>
</evidence>
<protein>
    <recommendedName>
        <fullName evidence="5">mitochondrial processing peptidase</fullName>
        <ecNumber evidence="5">3.4.24.64</ecNumber>
    </recommendedName>
    <alternativeName>
        <fullName evidence="12">Beta-MPP</fullName>
    </alternativeName>
</protein>
<evidence type="ECO:0000256" key="4">
    <source>
        <dbReference type="ARBA" id="ARBA00007261"/>
    </source>
</evidence>
<dbReference type="EMBL" id="BTFZ01000011">
    <property type="protein sequence ID" value="GMM36409.1"/>
    <property type="molecule type" value="Genomic_DNA"/>
</dbReference>
<dbReference type="AlphaFoldDB" id="A0AAV5QP10"/>
<dbReference type="InterPro" id="IPR050361">
    <property type="entry name" value="MPP/UQCRC_Complex"/>
</dbReference>
<evidence type="ECO:0000256" key="7">
    <source>
        <dbReference type="ARBA" id="ARBA00022723"/>
    </source>
</evidence>
<evidence type="ECO:0000256" key="9">
    <source>
        <dbReference type="ARBA" id="ARBA00022833"/>
    </source>
</evidence>
<comment type="catalytic activity">
    <reaction evidence="1">
        <text>Release of N-terminal transit peptides from precursor proteins imported into the mitochondrion, typically with Arg in position P2.</text>
        <dbReference type="EC" id="3.4.24.64"/>
    </reaction>
</comment>
<dbReference type="InterPro" id="IPR011249">
    <property type="entry name" value="Metalloenz_LuxS/M16"/>
</dbReference>
<dbReference type="GO" id="GO:0004222">
    <property type="term" value="F:metalloendopeptidase activity"/>
    <property type="evidence" value="ECO:0007669"/>
    <property type="project" value="UniProtKB-EC"/>
</dbReference>
<feature type="domain" description="Peptidase M16 C-terminal" evidence="16">
    <location>
        <begin position="192"/>
        <end position="387"/>
    </location>
</feature>
<keyword evidence="10" id="KW-0482">Metalloprotease</keyword>
<keyword evidence="18" id="KW-1185">Reference proteome</keyword>
<dbReference type="GeneID" id="90074384"/>
<dbReference type="GO" id="GO:0046872">
    <property type="term" value="F:metal ion binding"/>
    <property type="evidence" value="ECO:0007669"/>
    <property type="project" value="UniProtKB-KW"/>
</dbReference>
<evidence type="ECO:0000256" key="6">
    <source>
        <dbReference type="ARBA" id="ARBA00022670"/>
    </source>
</evidence>
<dbReference type="FunFam" id="3.30.830.10:FF:000002">
    <property type="entry name" value="Mitochondrial-processing peptidase subunit beta"/>
    <property type="match status" value="1"/>
</dbReference>
<dbReference type="GO" id="GO:0005739">
    <property type="term" value="C:mitochondrion"/>
    <property type="evidence" value="ECO:0007669"/>
    <property type="project" value="UniProtKB-SubCell"/>
</dbReference>
<dbReference type="GO" id="GO:0006627">
    <property type="term" value="P:protein processing involved in protein targeting to mitochondrion"/>
    <property type="evidence" value="ECO:0007669"/>
    <property type="project" value="TreeGrafter"/>
</dbReference>
<dbReference type="EC" id="3.4.24.64" evidence="5"/>
<dbReference type="PANTHER" id="PTHR11851">
    <property type="entry name" value="METALLOPROTEASE"/>
    <property type="match status" value="1"/>
</dbReference>
<keyword evidence="9" id="KW-0862">Zinc</keyword>
<feature type="domain" description="Peptidase M16 N-terminal" evidence="15">
    <location>
        <begin position="40"/>
        <end position="186"/>
    </location>
</feature>
<evidence type="ECO:0000256" key="14">
    <source>
        <dbReference type="RuleBase" id="RU004447"/>
    </source>
</evidence>
<dbReference type="InterPro" id="IPR001431">
    <property type="entry name" value="Pept_M16_Zn_BS"/>
</dbReference>
<dbReference type="PROSITE" id="PS00143">
    <property type="entry name" value="INSULINASE"/>
    <property type="match status" value="1"/>
</dbReference>
<evidence type="ECO:0000256" key="2">
    <source>
        <dbReference type="ARBA" id="ARBA00001947"/>
    </source>
</evidence>
<dbReference type="Pfam" id="PF00675">
    <property type="entry name" value="Peptidase_M16"/>
    <property type="match status" value="1"/>
</dbReference>
<keyword evidence="11" id="KW-0496">Mitochondrion</keyword>
<evidence type="ECO:0000256" key="12">
    <source>
        <dbReference type="ARBA" id="ARBA00031018"/>
    </source>
</evidence>
<reference evidence="17 18" key="1">
    <citation type="journal article" date="2023" name="Elife">
        <title>Identification of key yeast species and microbe-microbe interactions impacting larval growth of Drosophila in the wild.</title>
        <authorList>
            <person name="Mure A."/>
            <person name="Sugiura Y."/>
            <person name="Maeda R."/>
            <person name="Honda K."/>
            <person name="Sakurai N."/>
            <person name="Takahashi Y."/>
            <person name="Watada M."/>
            <person name="Katoh T."/>
            <person name="Gotoh A."/>
            <person name="Gotoh Y."/>
            <person name="Taniguchi I."/>
            <person name="Nakamura K."/>
            <person name="Hayashi T."/>
            <person name="Katayama T."/>
            <person name="Uemura T."/>
            <person name="Hattori Y."/>
        </authorList>
    </citation>
    <scope>NUCLEOTIDE SEQUENCE [LARGE SCALE GENOMIC DNA]</scope>
    <source>
        <strain evidence="17 18">SC-9</strain>
    </source>
</reference>
<evidence type="ECO:0000259" key="16">
    <source>
        <dbReference type="Pfam" id="PF05193"/>
    </source>
</evidence>
<evidence type="ECO:0000256" key="8">
    <source>
        <dbReference type="ARBA" id="ARBA00022801"/>
    </source>
</evidence>
<dbReference type="InterPro" id="IPR011765">
    <property type="entry name" value="Pept_M16_N"/>
</dbReference>
<gene>
    <name evidence="17" type="ORF">DASC09_037340</name>
</gene>
<dbReference type="PANTHER" id="PTHR11851:SF149">
    <property type="entry name" value="GH01077P"/>
    <property type="match status" value="1"/>
</dbReference>
<organism evidence="17 18">
    <name type="scientific">Saccharomycopsis crataegensis</name>
    <dbReference type="NCBI Taxonomy" id="43959"/>
    <lineage>
        <taxon>Eukaryota</taxon>
        <taxon>Fungi</taxon>
        <taxon>Dikarya</taxon>
        <taxon>Ascomycota</taxon>
        <taxon>Saccharomycotina</taxon>
        <taxon>Saccharomycetes</taxon>
        <taxon>Saccharomycopsidaceae</taxon>
        <taxon>Saccharomycopsis</taxon>
    </lineage>
</organism>
<evidence type="ECO:0000256" key="3">
    <source>
        <dbReference type="ARBA" id="ARBA00004173"/>
    </source>
</evidence>
<keyword evidence="8" id="KW-0378">Hydrolase</keyword>
<comment type="function">
    <text evidence="13">Catalytic subunit of the essential mitochondrial processing protease (MPP), which cleaves the mitochondrial sequence off newly imported precursors proteins. Preferentially, cleaves after an arginine at position P2.</text>
</comment>
<comment type="similarity">
    <text evidence="4 14">Belongs to the peptidase M16 family.</text>
</comment>
<dbReference type="Gene3D" id="3.30.830.10">
    <property type="entry name" value="Metalloenzyme, LuxS/M16 peptidase-like"/>
    <property type="match status" value="2"/>
</dbReference>
<evidence type="ECO:0000256" key="1">
    <source>
        <dbReference type="ARBA" id="ARBA00001098"/>
    </source>
</evidence>
<comment type="caution">
    <text evidence="17">The sequence shown here is derived from an EMBL/GenBank/DDBJ whole genome shotgun (WGS) entry which is preliminary data.</text>
</comment>
<name>A0AAV5QP10_9ASCO</name>
<evidence type="ECO:0000313" key="18">
    <source>
        <dbReference type="Proteomes" id="UP001360560"/>
    </source>
</evidence>
<proteinExistence type="inferred from homology"/>
<dbReference type="InterPro" id="IPR007863">
    <property type="entry name" value="Peptidase_M16_C"/>
</dbReference>
<accession>A0AAV5QP10</accession>
<comment type="subcellular location">
    <subcellularLocation>
        <location evidence="3">Mitochondrion</location>
    </subcellularLocation>
</comment>